<evidence type="ECO:0000313" key="1">
    <source>
        <dbReference type="EMBL" id="DAD80692.1"/>
    </source>
</evidence>
<protein>
    <submittedName>
        <fullName evidence="1">Head to tail adaptor</fullName>
    </submittedName>
</protein>
<accession>A0A8S5MEP4</accession>
<dbReference type="EMBL" id="BK014886">
    <property type="protein sequence ID" value="DAD80692.1"/>
    <property type="molecule type" value="Genomic_DNA"/>
</dbReference>
<name>A0A8S5MEP4_9CAUD</name>
<sequence length="117" mass="13022">MTALEIKKAVKNNLGIEDDARDLLISDVILTICDYCNLDQSCIPELLEPFVRKKVKGIMDYEAVEGAGYNPEVSSIKEGDGSITWALTEGNTKASIYGLSESDKKGLRRHRRLRGYV</sequence>
<reference evidence="1" key="1">
    <citation type="journal article" date="2021" name="Proc. Natl. Acad. Sci. U.S.A.">
        <title>A Catalog of Tens of Thousands of Viruses from Human Metagenomes Reveals Hidden Associations with Chronic Diseases.</title>
        <authorList>
            <person name="Tisza M.J."/>
            <person name="Buck C.B."/>
        </authorList>
    </citation>
    <scope>NUCLEOTIDE SEQUENCE</scope>
    <source>
        <strain evidence="1">Ctguh8</strain>
    </source>
</reference>
<proteinExistence type="predicted"/>
<organism evidence="1">
    <name type="scientific">Myoviridae sp. ctguh8</name>
    <dbReference type="NCBI Taxonomy" id="2826682"/>
    <lineage>
        <taxon>Viruses</taxon>
        <taxon>Duplodnaviria</taxon>
        <taxon>Heunggongvirae</taxon>
        <taxon>Uroviricota</taxon>
        <taxon>Caudoviricetes</taxon>
    </lineage>
</organism>